<dbReference type="InterPro" id="IPR007219">
    <property type="entry name" value="XnlR_reg_dom"/>
</dbReference>
<name>A0A5N6U4V6_ASPAV</name>
<feature type="compositionally biased region" description="Polar residues" evidence="7">
    <location>
        <begin position="370"/>
        <end position="384"/>
    </location>
</feature>
<dbReference type="Pfam" id="PF04082">
    <property type="entry name" value="Fungal_trans"/>
    <property type="match status" value="1"/>
</dbReference>
<dbReference type="SMART" id="SM00066">
    <property type="entry name" value="GAL4"/>
    <property type="match status" value="1"/>
</dbReference>
<reference evidence="9 10" key="1">
    <citation type="submission" date="2019-04" db="EMBL/GenBank/DDBJ databases">
        <title>Friends and foes A comparative genomics study of 23 Aspergillus species from section Flavi.</title>
        <authorList>
            <consortium name="DOE Joint Genome Institute"/>
            <person name="Kjaerbolling I."/>
            <person name="Vesth T."/>
            <person name="Frisvad J.C."/>
            <person name="Nybo J.L."/>
            <person name="Theobald S."/>
            <person name="Kildgaard S."/>
            <person name="Isbrandt T."/>
            <person name="Kuo A."/>
            <person name="Sato A."/>
            <person name="Lyhne E.K."/>
            <person name="Kogle M.E."/>
            <person name="Wiebenga A."/>
            <person name="Kun R.S."/>
            <person name="Lubbers R.J."/>
            <person name="Makela M.R."/>
            <person name="Barry K."/>
            <person name="Chovatia M."/>
            <person name="Clum A."/>
            <person name="Daum C."/>
            <person name="Haridas S."/>
            <person name="He G."/>
            <person name="LaButti K."/>
            <person name="Lipzen A."/>
            <person name="Mondo S."/>
            <person name="Riley R."/>
            <person name="Salamov A."/>
            <person name="Simmons B.A."/>
            <person name="Magnuson J.K."/>
            <person name="Henrissat B."/>
            <person name="Mortensen U.H."/>
            <person name="Larsen T.O."/>
            <person name="Devries R.P."/>
            <person name="Grigoriev I.V."/>
            <person name="Machida M."/>
            <person name="Baker S.E."/>
            <person name="Andersen M.R."/>
        </authorList>
    </citation>
    <scope>NUCLEOTIDE SEQUENCE [LARGE SCALE GENOMIC DNA]</scope>
    <source>
        <strain evidence="9 10">IBT 18842</strain>
    </source>
</reference>
<evidence type="ECO:0000256" key="2">
    <source>
        <dbReference type="ARBA" id="ARBA00022833"/>
    </source>
</evidence>
<dbReference type="Proteomes" id="UP000325780">
    <property type="component" value="Unassembled WGS sequence"/>
</dbReference>
<dbReference type="Pfam" id="PF00172">
    <property type="entry name" value="Zn_clus"/>
    <property type="match status" value="1"/>
</dbReference>
<dbReference type="CDD" id="cd12148">
    <property type="entry name" value="fungal_TF_MHR"/>
    <property type="match status" value="1"/>
</dbReference>
<sequence length="675" mass="76111">MDNPPCRRRRPAVACTECRRRKIRCDRVSPCGPCSKSALRCVYNHLLPKSGPEAQPQPVESPSPGAASGLLRPNTSMFNKYFMEDPTNPMMLDLPEDLMRLDSPGHITPASSENSWDQVDWWELLSSENDVLCPVPDDLRNMWKRCRELEYSLSQVQLPLEWLNWSPGWMSVSSLVPPKTTCDVLVESYVNTFESVFRILHIPSFLREYREYWNSPDSATDIFLWKLLLVMAIGTCFTCGTPDHVSSMQLQASSWIFYGQEWLSKKIEERSEWSVDLLQTGCLLLISRQACGTGHRRALISEDCLVRLAMQLGLHQEPRMHTPAMLGTEAEIRRRLWVTLVELSLQASLDAGLPAPLSPDDFDTELPGNYTDSDLSGLEPSSPSKPRDVFTHSTIQILLAETQQIRYRILKCLHSPGTSLTYHETLQLASEFTRSCNSQLKRLQSFSRSSGTVTPTEFQIKLVDTCTRRFLLALLSPYADQARSNYSFYYTRKARMEASALLLSYPLSHDSYPPLSDDQYSQLQVFGDGILQSVLRQATSAACRDLIDDMIEDAFTLTDREARTKLCKAVQTSIAMYRRRVQNARSSTREYVAFLCAAQQIDAIHNQHDSGNAVVLAMKKGLETCSASLEAAHQHRSVENAMTSTLPTLDCDPDIDLWADFMAASNVSANCVPQV</sequence>
<evidence type="ECO:0000256" key="3">
    <source>
        <dbReference type="ARBA" id="ARBA00023015"/>
    </source>
</evidence>
<evidence type="ECO:0000256" key="4">
    <source>
        <dbReference type="ARBA" id="ARBA00023125"/>
    </source>
</evidence>
<evidence type="ECO:0000256" key="6">
    <source>
        <dbReference type="ARBA" id="ARBA00023242"/>
    </source>
</evidence>
<feature type="domain" description="Zn(2)-C6 fungal-type" evidence="8">
    <location>
        <begin position="14"/>
        <end position="43"/>
    </location>
</feature>
<gene>
    <name evidence="9" type="ORF">BDV25DRAFT_168905</name>
</gene>
<evidence type="ECO:0000259" key="8">
    <source>
        <dbReference type="PROSITE" id="PS50048"/>
    </source>
</evidence>
<evidence type="ECO:0000313" key="10">
    <source>
        <dbReference type="Proteomes" id="UP000325780"/>
    </source>
</evidence>
<dbReference type="OrthoDB" id="4500359at2759"/>
<dbReference type="InterPro" id="IPR036864">
    <property type="entry name" value="Zn2-C6_fun-type_DNA-bd_sf"/>
</dbReference>
<keyword evidence="10" id="KW-1185">Reference proteome</keyword>
<evidence type="ECO:0000256" key="7">
    <source>
        <dbReference type="SAM" id="MobiDB-lite"/>
    </source>
</evidence>
<dbReference type="InterPro" id="IPR001138">
    <property type="entry name" value="Zn2Cys6_DnaBD"/>
</dbReference>
<keyword evidence="4" id="KW-0238">DNA-binding</keyword>
<dbReference type="PROSITE" id="PS00463">
    <property type="entry name" value="ZN2_CY6_FUNGAL_1"/>
    <property type="match status" value="1"/>
</dbReference>
<dbReference type="GO" id="GO:0006351">
    <property type="term" value="P:DNA-templated transcription"/>
    <property type="evidence" value="ECO:0007669"/>
    <property type="project" value="InterPro"/>
</dbReference>
<evidence type="ECO:0000313" key="9">
    <source>
        <dbReference type="EMBL" id="KAE8153449.1"/>
    </source>
</evidence>
<dbReference type="EMBL" id="ML742039">
    <property type="protein sequence ID" value="KAE8153449.1"/>
    <property type="molecule type" value="Genomic_DNA"/>
</dbReference>
<protein>
    <recommendedName>
        <fullName evidence="8">Zn(2)-C6 fungal-type domain-containing protein</fullName>
    </recommendedName>
</protein>
<dbReference type="PANTHER" id="PTHR31944:SF129">
    <property type="entry name" value="ASPYRIDONES CLUSTER REGULATOR APDR-RELATED"/>
    <property type="match status" value="1"/>
</dbReference>
<accession>A0A5N6U4V6</accession>
<keyword evidence="5" id="KW-0804">Transcription</keyword>
<dbReference type="PROSITE" id="PS50048">
    <property type="entry name" value="ZN2_CY6_FUNGAL_2"/>
    <property type="match status" value="1"/>
</dbReference>
<feature type="region of interest" description="Disordered" evidence="7">
    <location>
        <begin position="52"/>
        <end position="71"/>
    </location>
</feature>
<dbReference type="AlphaFoldDB" id="A0A5N6U4V6"/>
<evidence type="ECO:0000256" key="5">
    <source>
        <dbReference type="ARBA" id="ARBA00023163"/>
    </source>
</evidence>
<dbReference type="GO" id="GO:0008270">
    <property type="term" value="F:zinc ion binding"/>
    <property type="evidence" value="ECO:0007669"/>
    <property type="project" value="InterPro"/>
</dbReference>
<keyword evidence="6" id="KW-0539">Nucleus</keyword>
<dbReference type="GO" id="GO:0001228">
    <property type="term" value="F:DNA-binding transcription activator activity, RNA polymerase II-specific"/>
    <property type="evidence" value="ECO:0007669"/>
    <property type="project" value="TreeGrafter"/>
</dbReference>
<evidence type="ECO:0000256" key="1">
    <source>
        <dbReference type="ARBA" id="ARBA00022723"/>
    </source>
</evidence>
<dbReference type="InterPro" id="IPR051430">
    <property type="entry name" value="Fungal_TF_Env_Response"/>
</dbReference>
<keyword evidence="1" id="KW-0479">Metal-binding</keyword>
<proteinExistence type="predicted"/>
<organism evidence="9 10">
    <name type="scientific">Aspergillus avenaceus</name>
    <dbReference type="NCBI Taxonomy" id="36643"/>
    <lineage>
        <taxon>Eukaryota</taxon>
        <taxon>Fungi</taxon>
        <taxon>Dikarya</taxon>
        <taxon>Ascomycota</taxon>
        <taxon>Pezizomycotina</taxon>
        <taxon>Eurotiomycetes</taxon>
        <taxon>Eurotiomycetidae</taxon>
        <taxon>Eurotiales</taxon>
        <taxon>Aspergillaceae</taxon>
        <taxon>Aspergillus</taxon>
        <taxon>Aspergillus subgen. Circumdati</taxon>
    </lineage>
</organism>
<dbReference type="Gene3D" id="4.10.240.10">
    <property type="entry name" value="Zn(2)-C6 fungal-type DNA-binding domain"/>
    <property type="match status" value="1"/>
</dbReference>
<dbReference type="GO" id="GO:0000978">
    <property type="term" value="F:RNA polymerase II cis-regulatory region sequence-specific DNA binding"/>
    <property type="evidence" value="ECO:0007669"/>
    <property type="project" value="TreeGrafter"/>
</dbReference>
<dbReference type="SUPFAM" id="SSF57701">
    <property type="entry name" value="Zn2/Cys6 DNA-binding domain"/>
    <property type="match status" value="1"/>
</dbReference>
<dbReference type="GO" id="GO:0005634">
    <property type="term" value="C:nucleus"/>
    <property type="evidence" value="ECO:0007669"/>
    <property type="project" value="TreeGrafter"/>
</dbReference>
<dbReference type="PANTHER" id="PTHR31944">
    <property type="entry name" value="HEME-RESPONSIVE ZINC FINGER TRANSCRIPTION FACTOR HAP1"/>
    <property type="match status" value="1"/>
</dbReference>
<keyword evidence="2" id="KW-0862">Zinc</keyword>
<dbReference type="CDD" id="cd00067">
    <property type="entry name" value="GAL4"/>
    <property type="match status" value="1"/>
</dbReference>
<feature type="region of interest" description="Disordered" evidence="7">
    <location>
        <begin position="358"/>
        <end position="387"/>
    </location>
</feature>
<keyword evidence="3" id="KW-0805">Transcription regulation</keyword>